<feature type="domain" description="Neurotransmitter-gated ion-channel transmembrane" evidence="7">
    <location>
        <begin position="248"/>
        <end position="359"/>
    </location>
</feature>
<feature type="transmembrane region" description="Helical" evidence="5">
    <location>
        <begin position="303"/>
        <end position="325"/>
    </location>
</feature>
<dbReference type="Gene3D" id="2.70.170.10">
    <property type="entry name" value="Neurotransmitter-gated ion-channel ligand-binding domain"/>
    <property type="match status" value="1"/>
</dbReference>
<keyword evidence="3 5" id="KW-1133">Transmembrane helix</keyword>
<keyword evidence="5" id="KW-0813">Transport</keyword>
<dbReference type="InterPro" id="IPR036719">
    <property type="entry name" value="Neuro-gated_channel_TM_sf"/>
</dbReference>
<accession>A0A8B8DIF8</accession>
<reference evidence="9" key="1">
    <citation type="submission" date="2025-08" db="UniProtKB">
        <authorList>
            <consortium name="RefSeq"/>
        </authorList>
    </citation>
    <scope>IDENTIFICATION</scope>
    <source>
        <tissue evidence="9">Whole sample</tissue>
    </source>
</reference>
<dbReference type="KEGG" id="cvn:111126877"/>
<dbReference type="InterPro" id="IPR018000">
    <property type="entry name" value="Neurotransmitter_ion_chnl_CS"/>
</dbReference>
<sequence>MFVCTTKEEKFCVFFAFFTLMIPLSSCWNSSDAQAIRKNGVLSGNYDRLVRPSQITNVSVAFNLLTINDLDIKNQIFSTTGWIEANWNDHRLSWDPTTYNNITDVFADESEVWRPVFFIDNSVSDLSIISDAKLLYRVTHTGEVEWEQPRMFNTHCRVDITFYPFDTQLCHIKLTSWGYTTDEIELQPAYSEILTEDLEPNGEWNLLKTSIKKNELTELRSDGVMTKHWEVIFSIVTKRRTSYYVTGILLPVFLLSYLNTLVFVLPVESGEKIGFILTVLLSLAVLLTIITDKIPSTSIEVSILSVYLAITLCFSVVSCILSVFVMSVSFQDPTKPLPQWGEKIANNSFFPLSCLKKCSNCVLSNRNRTSCDNVTTRSEKNVNDCGDISLNDDGYSPKKDAKSELTWTELAKKLDRLFFYVTFVLITLETIAFLLILMIGGSLNSQQLVSSL</sequence>
<evidence type="ECO:0000259" key="7">
    <source>
        <dbReference type="Pfam" id="PF02932"/>
    </source>
</evidence>
<organism evidence="8 9">
    <name type="scientific">Crassostrea virginica</name>
    <name type="common">Eastern oyster</name>
    <dbReference type="NCBI Taxonomy" id="6565"/>
    <lineage>
        <taxon>Eukaryota</taxon>
        <taxon>Metazoa</taxon>
        <taxon>Spiralia</taxon>
        <taxon>Lophotrochozoa</taxon>
        <taxon>Mollusca</taxon>
        <taxon>Bivalvia</taxon>
        <taxon>Autobranchia</taxon>
        <taxon>Pteriomorphia</taxon>
        <taxon>Ostreida</taxon>
        <taxon>Ostreoidea</taxon>
        <taxon>Ostreidae</taxon>
        <taxon>Crassostrea</taxon>
    </lineage>
</organism>
<dbReference type="PROSITE" id="PS00236">
    <property type="entry name" value="NEUROTR_ION_CHANNEL"/>
    <property type="match status" value="1"/>
</dbReference>
<evidence type="ECO:0000256" key="3">
    <source>
        <dbReference type="ARBA" id="ARBA00022989"/>
    </source>
</evidence>
<dbReference type="PRINTS" id="PR00252">
    <property type="entry name" value="NRIONCHANNEL"/>
</dbReference>
<dbReference type="CDD" id="cd19051">
    <property type="entry name" value="LGIC_TM_cation"/>
    <property type="match status" value="1"/>
</dbReference>
<dbReference type="FunFam" id="2.70.170.10:FF:000028">
    <property type="entry name" value="AcetylCholine Receptor"/>
    <property type="match status" value="1"/>
</dbReference>
<keyword evidence="2 5" id="KW-0812">Transmembrane</keyword>
<feature type="domain" description="Neurotransmitter-gated ion-channel ligand-binding" evidence="6">
    <location>
        <begin position="42"/>
        <end position="241"/>
    </location>
</feature>
<name>A0A8B8DIF8_CRAVI</name>
<dbReference type="SUPFAM" id="SSF63712">
    <property type="entry name" value="Nicotinic receptor ligand binding domain-like"/>
    <property type="match status" value="1"/>
</dbReference>
<dbReference type="RefSeq" id="XP_022327495.1">
    <property type="nucleotide sequence ID" value="XM_022471787.1"/>
</dbReference>
<dbReference type="Gene3D" id="1.20.58.390">
    <property type="entry name" value="Neurotransmitter-gated ion-channel transmembrane domain"/>
    <property type="match status" value="1"/>
</dbReference>
<comment type="subcellular location">
    <subcellularLocation>
        <location evidence="1">Membrane</location>
        <topology evidence="1">Multi-pass membrane protein</topology>
    </subcellularLocation>
</comment>
<gene>
    <name evidence="9" type="primary">LOC111126877</name>
</gene>
<dbReference type="GO" id="GO:0016020">
    <property type="term" value="C:membrane"/>
    <property type="evidence" value="ECO:0007669"/>
    <property type="project" value="UniProtKB-SubCell"/>
</dbReference>
<dbReference type="PANTHER" id="PTHR18945">
    <property type="entry name" value="NEUROTRANSMITTER GATED ION CHANNEL"/>
    <property type="match status" value="1"/>
</dbReference>
<feature type="transmembrane region" description="Helical" evidence="5">
    <location>
        <begin position="417"/>
        <end position="443"/>
    </location>
</feature>
<dbReference type="InterPro" id="IPR006201">
    <property type="entry name" value="Neur_channel"/>
</dbReference>
<dbReference type="Pfam" id="PF02931">
    <property type="entry name" value="Neur_chan_LBD"/>
    <property type="match status" value="1"/>
</dbReference>
<dbReference type="SUPFAM" id="SSF90112">
    <property type="entry name" value="Neurotransmitter-gated ion-channel transmembrane pore"/>
    <property type="match status" value="1"/>
</dbReference>
<evidence type="ECO:0000256" key="5">
    <source>
        <dbReference type="RuleBase" id="RU000687"/>
    </source>
</evidence>
<evidence type="ECO:0000259" key="6">
    <source>
        <dbReference type="Pfam" id="PF02931"/>
    </source>
</evidence>
<evidence type="ECO:0000313" key="8">
    <source>
        <dbReference type="Proteomes" id="UP000694844"/>
    </source>
</evidence>
<dbReference type="CDD" id="cd18989">
    <property type="entry name" value="LGIC_ECD_cation"/>
    <property type="match status" value="1"/>
</dbReference>
<comment type="similarity">
    <text evidence="5">Belongs to the ligand-gated ion channel (TC 1.A.9) family.</text>
</comment>
<keyword evidence="8" id="KW-1185">Reference proteome</keyword>
<protein>
    <submittedName>
        <fullName evidence="9">Neuronal acetylcholine receptor subunit alpha-6-like</fullName>
    </submittedName>
</protein>
<evidence type="ECO:0000256" key="4">
    <source>
        <dbReference type="ARBA" id="ARBA00023136"/>
    </source>
</evidence>
<dbReference type="GO" id="GO:0004888">
    <property type="term" value="F:transmembrane signaling receptor activity"/>
    <property type="evidence" value="ECO:0007669"/>
    <property type="project" value="InterPro"/>
</dbReference>
<dbReference type="InterPro" id="IPR038050">
    <property type="entry name" value="Neuro_actylchol_rec"/>
</dbReference>
<dbReference type="OrthoDB" id="6099057at2759"/>
<dbReference type="GeneID" id="111126877"/>
<dbReference type="InterPro" id="IPR006029">
    <property type="entry name" value="Neurotrans-gated_channel_TM"/>
</dbReference>
<keyword evidence="5" id="KW-0406">Ion transport</keyword>
<keyword evidence="5" id="KW-0732">Signal</keyword>
<dbReference type="Pfam" id="PF02932">
    <property type="entry name" value="Neur_chan_memb"/>
    <property type="match status" value="1"/>
</dbReference>
<feature type="transmembrane region" description="Helical" evidence="5">
    <location>
        <begin position="243"/>
        <end position="266"/>
    </location>
</feature>
<dbReference type="InterPro" id="IPR036734">
    <property type="entry name" value="Neur_chan_lig-bd_sf"/>
</dbReference>
<dbReference type="InterPro" id="IPR006202">
    <property type="entry name" value="Neur_chan_lig-bd"/>
</dbReference>
<dbReference type="Proteomes" id="UP000694844">
    <property type="component" value="Chromosome 3"/>
</dbReference>
<feature type="chain" id="PRO_5034766767" evidence="5">
    <location>
        <begin position="28"/>
        <end position="452"/>
    </location>
</feature>
<keyword evidence="5" id="KW-0407">Ion channel</keyword>
<proteinExistence type="inferred from homology"/>
<dbReference type="GO" id="GO:0005230">
    <property type="term" value="F:extracellular ligand-gated monoatomic ion channel activity"/>
    <property type="evidence" value="ECO:0007669"/>
    <property type="project" value="InterPro"/>
</dbReference>
<evidence type="ECO:0000256" key="1">
    <source>
        <dbReference type="ARBA" id="ARBA00004141"/>
    </source>
</evidence>
<feature type="transmembrane region" description="Helical" evidence="5">
    <location>
        <begin position="273"/>
        <end position="291"/>
    </location>
</feature>
<feature type="signal peptide" evidence="5">
    <location>
        <begin position="1"/>
        <end position="27"/>
    </location>
</feature>
<dbReference type="AlphaFoldDB" id="A0A8B8DIF8"/>
<evidence type="ECO:0000256" key="2">
    <source>
        <dbReference type="ARBA" id="ARBA00022692"/>
    </source>
</evidence>
<evidence type="ECO:0000313" key="9">
    <source>
        <dbReference type="RefSeq" id="XP_022327495.1"/>
    </source>
</evidence>
<keyword evidence="4 5" id="KW-0472">Membrane</keyword>